<dbReference type="Gene3D" id="3.40.120.10">
    <property type="entry name" value="Alpha-D-Glucose-1,6-Bisphosphate, subunit A, domain 3"/>
    <property type="match status" value="3"/>
</dbReference>
<dbReference type="PANTHER" id="PTHR45745:SF1">
    <property type="entry name" value="PHOSPHOGLUCOMUTASE 2B-RELATED"/>
    <property type="match status" value="1"/>
</dbReference>
<dbReference type="GO" id="GO:0004614">
    <property type="term" value="F:phosphoglucomutase activity"/>
    <property type="evidence" value="ECO:0007669"/>
    <property type="project" value="UniProtKB-EC"/>
</dbReference>
<dbReference type="Proteomes" id="UP000547614">
    <property type="component" value="Unassembled WGS sequence"/>
</dbReference>
<keyword evidence="5 7" id="KW-0460">Magnesium</keyword>
<dbReference type="EC" id="5.4.2.2" evidence="12"/>
<dbReference type="InterPro" id="IPR005846">
    <property type="entry name" value="A-D-PHexomutase_a/b/a-III"/>
</dbReference>
<dbReference type="PANTHER" id="PTHR45745">
    <property type="entry name" value="PHOSPHOMANNOMUTASE 45A"/>
    <property type="match status" value="1"/>
</dbReference>
<dbReference type="Pfam" id="PF02879">
    <property type="entry name" value="PGM_PMM_II"/>
    <property type="match status" value="1"/>
</dbReference>
<dbReference type="InterPro" id="IPR016055">
    <property type="entry name" value="A-D-PHexomutase_a/b/a-I/II/III"/>
</dbReference>
<evidence type="ECO:0000256" key="3">
    <source>
        <dbReference type="ARBA" id="ARBA00022553"/>
    </source>
</evidence>
<proteinExistence type="inferred from homology"/>
<evidence type="ECO:0000313" key="13">
    <source>
        <dbReference type="Proteomes" id="UP000547614"/>
    </source>
</evidence>
<evidence type="ECO:0000259" key="8">
    <source>
        <dbReference type="Pfam" id="PF00408"/>
    </source>
</evidence>
<name>A0A839UZ61_9GAMM</name>
<organism evidence="12 13">
    <name type="scientific">Halomonas cerina</name>
    <dbReference type="NCBI Taxonomy" id="447424"/>
    <lineage>
        <taxon>Bacteria</taxon>
        <taxon>Pseudomonadati</taxon>
        <taxon>Pseudomonadota</taxon>
        <taxon>Gammaproteobacteria</taxon>
        <taxon>Oceanospirillales</taxon>
        <taxon>Halomonadaceae</taxon>
        <taxon>Halomonas</taxon>
    </lineage>
</organism>
<comment type="cofactor">
    <cofactor evidence="1">
        <name>Mg(2+)</name>
        <dbReference type="ChEBI" id="CHEBI:18420"/>
    </cofactor>
</comment>
<evidence type="ECO:0000256" key="2">
    <source>
        <dbReference type="ARBA" id="ARBA00010231"/>
    </source>
</evidence>
<comment type="similarity">
    <text evidence="2 7">Belongs to the phosphohexose mutase family.</text>
</comment>
<evidence type="ECO:0000256" key="7">
    <source>
        <dbReference type="RuleBase" id="RU004326"/>
    </source>
</evidence>
<dbReference type="SUPFAM" id="SSF55957">
    <property type="entry name" value="Phosphoglucomutase, C-terminal domain"/>
    <property type="match status" value="1"/>
</dbReference>
<dbReference type="GO" id="GO:0005975">
    <property type="term" value="P:carbohydrate metabolic process"/>
    <property type="evidence" value="ECO:0007669"/>
    <property type="project" value="InterPro"/>
</dbReference>
<comment type="caution">
    <text evidence="12">The sequence shown here is derived from an EMBL/GenBank/DDBJ whole genome shotgun (WGS) entry which is preliminary data.</text>
</comment>
<evidence type="ECO:0000256" key="1">
    <source>
        <dbReference type="ARBA" id="ARBA00001946"/>
    </source>
</evidence>
<keyword evidence="3" id="KW-0597">Phosphoprotein</keyword>
<dbReference type="SUPFAM" id="SSF53738">
    <property type="entry name" value="Phosphoglucomutase, first 3 domains"/>
    <property type="match status" value="3"/>
</dbReference>
<evidence type="ECO:0000256" key="4">
    <source>
        <dbReference type="ARBA" id="ARBA00022723"/>
    </source>
</evidence>
<evidence type="ECO:0000259" key="11">
    <source>
        <dbReference type="Pfam" id="PF02880"/>
    </source>
</evidence>
<dbReference type="Gene3D" id="3.30.310.50">
    <property type="entry name" value="Alpha-D-phosphohexomutase, C-terminal domain"/>
    <property type="match status" value="1"/>
</dbReference>
<evidence type="ECO:0000256" key="5">
    <source>
        <dbReference type="ARBA" id="ARBA00022842"/>
    </source>
</evidence>
<dbReference type="GO" id="GO:0000287">
    <property type="term" value="F:magnesium ion binding"/>
    <property type="evidence" value="ECO:0007669"/>
    <property type="project" value="InterPro"/>
</dbReference>
<reference evidence="12 13" key="1">
    <citation type="submission" date="2020-08" db="EMBL/GenBank/DDBJ databases">
        <title>Genomic Encyclopedia of Type Strains, Phase III (KMG-III): the genomes of soil and plant-associated and newly described type strains.</title>
        <authorList>
            <person name="Whitman W."/>
        </authorList>
    </citation>
    <scope>NUCLEOTIDE SEQUENCE [LARGE SCALE GENOMIC DNA]</scope>
    <source>
        <strain evidence="12 13">CECT 7282</strain>
    </source>
</reference>
<dbReference type="InterPro" id="IPR005844">
    <property type="entry name" value="A-D-PHexomutase_a/b/a-I"/>
</dbReference>
<sequence>MQAMQAVIQAFHDMSPDPAEPGQAVSFGTSGHRGRAQEGSFNRAHILAITQAVVDWRRETGIRGPLFLGRDSHALSRPAWECALQVLVANGVAVHIERDGELTATPLVSRAILDHNAGEREGAAQADGLIITPSHNPPEDGGIKYNPPHGGPAEGTVTGEIELHANRYLAAGVETIASVPLEKALAKARRHDFVGDYVAALGEVLDMEAIAASGLKLAADPMGGTALPIWQAIIARYGLDLEVVNPAIDERFAFMPPDHDGKIRMDCSSAAAMANLLAMRDGFDLAFGNDPDADRHGIVDAEGLMNPNHYLAVAIDYLITHRPEWSQAMKIGKTLVSSSLIDRVVAARERRLYEVPVGFKWFVEGLHQGWLAFGGEESAGASFVTFNGRPWSTDKDGILLCLLAAELMAVTGRSPSDYYRELTVRHGEPHYRRVDTPCRREQQQAFKTLTPERLAIATLAGDPVTQVRVKAPGNQALIGGVKVETDNGWFAARPSGTEPLYKVYAESFRGPEHLQTLIEEAQALLAERLQTDA</sequence>
<feature type="domain" description="Alpha-D-phosphohexomutase alpha/beta/alpha" evidence="9">
    <location>
        <begin position="26"/>
        <end position="167"/>
    </location>
</feature>
<feature type="domain" description="Alpha-D-phosphohexomutase alpha/beta/alpha" evidence="10">
    <location>
        <begin position="196"/>
        <end position="303"/>
    </location>
</feature>
<dbReference type="AlphaFoldDB" id="A0A839UZ61"/>
<dbReference type="InterPro" id="IPR036900">
    <property type="entry name" value="A-D-PHexomutase_C_sf"/>
</dbReference>
<evidence type="ECO:0000259" key="9">
    <source>
        <dbReference type="Pfam" id="PF02878"/>
    </source>
</evidence>
<accession>A0A839UZ61</accession>
<gene>
    <name evidence="12" type="ORF">FHR94_000021</name>
</gene>
<keyword evidence="6 12" id="KW-0413">Isomerase</keyword>
<evidence type="ECO:0000259" key="10">
    <source>
        <dbReference type="Pfam" id="PF02879"/>
    </source>
</evidence>
<feature type="domain" description="Alpha-D-phosphohexomutase C-terminal" evidence="8">
    <location>
        <begin position="477"/>
        <end position="520"/>
    </location>
</feature>
<dbReference type="InterPro" id="IPR016066">
    <property type="entry name" value="A-D-PHexomutase_CS"/>
</dbReference>
<keyword evidence="4 7" id="KW-0479">Metal-binding</keyword>
<evidence type="ECO:0000256" key="6">
    <source>
        <dbReference type="ARBA" id="ARBA00023235"/>
    </source>
</evidence>
<evidence type="ECO:0000313" key="12">
    <source>
        <dbReference type="EMBL" id="MBB3188803.1"/>
    </source>
</evidence>
<dbReference type="Pfam" id="PF02878">
    <property type="entry name" value="PGM_PMM_I"/>
    <property type="match status" value="1"/>
</dbReference>
<dbReference type="GO" id="GO:0008973">
    <property type="term" value="F:phosphopentomutase activity"/>
    <property type="evidence" value="ECO:0007669"/>
    <property type="project" value="TreeGrafter"/>
</dbReference>
<dbReference type="Pfam" id="PF02880">
    <property type="entry name" value="PGM_PMM_III"/>
    <property type="match status" value="1"/>
</dbReference>
<keyword evidence="13" id="KW-1185">Reference proteome</keyword>
<protein>
    <submittedName>
        <fullName evidence="12">Phosphoglucomutase</fullName>
        <ecNumber evidence="12">5.4.2.2</ecNumber>
    </submittedName>
</protein>
<dbReference type="Pfam" id="PF00408">
    <property type="entry name" value="PGM_PMM_IV"/>
    <property type="match status" value="1"/>
</dbReference>
<dbReference type="GO" id="GO:0006166">
    <property type="term" value="P:purine ribonucleoside salvage"/>
    <property type="evidence" value="ECO:0007669"/>
    <property type="project" value="TreeGrafter"/>
</dbReference>
<dbReference type="InterPro" id="IPR005845">
    <property type="entry name" value="A-D-PHexomutase_a/b/a-II"/>
</dbReference>
<dbReference type="EMBL" id="JACHXP010000001">
    <property type="protein sequence ID" value="MBB3188803.1"/>
    <property type="molecule type" value="Genomic_DNA"/>
</dbReference>
<feature type="domain" description="Alpha-D-phosphohexomutase alpha/beta/alpha" evidence="11">
    <location>
        <begin position="306"/>
        <end position="422"/>
    </location>
</feature>
<dbReference type="PROSITE" id="PS00710">
    <property type="entry name" value="PGM_PMM"/>
    <property type="match status" value="1"/>
</dbReference>
<dbReference type="InterPro" id="IPR005843">
    <property type="entry name" value="A-D-PHexomutase_C"/>
</dbReference>